<feature type="non-terminal residue" evidence="1">
    <location>
        <position position="1"/>
    </location>
</feature>
<keyword evidence="2" id="KW-1185">Reference proteome</keyword>
<accession>A0ABW3E3S5</accession>
<proteinExistence type="predicted"/>
<sequence>HGRFAQWLTRHLVTSAEPAKPYATDFERLEPLPGAEPADGEAFIRGTCQSPIPSARQTGGR</sequence>
<gene>
    <name evidence="1" type="ORF">ACFQ08_39530</name>
</gene>
<reference evidence="2" key="1">
    <citation type="journal article" date="2019" name="Int. J. Syst. Evol. Microbiol.">
        <title>The Global Catalogue of Microorganisms (GCM) 10K type strain sequencing project: providing services to taxonomists for standard genome sequencing and annotation.</title>
        <authorList>
            <consortium name="The Broad Institute Genomics Platform"/>
            <consortium name="The Broad Institute Genome Sequencing Center for Infectious Disease"/>
            <person name="Wu L."/>
            <person name="Ma J."/>
        </authorList>
    </citation>
    <scope>NUCLEOTIDE SEQUENCE [LARGE SCALE GENOMIC DNA]</scope>
    <source>
        <strain evidence="2">CCUG 62974</strain>
    </source>
</reference>
<protein>
    <submittedName>
        <fullName evidence="1">Uncharacterized protein</fullName>
    </submittedName>
</protein>
<organism evidence="1 2">
    <name type="scientific">Streptosporangium algeriense</name>
    <dbReference type="NCBI Taxonomy" id="1682748"/>
    <lineage>
        <taxon>Bacteria</taxon>
        <taxon>Bacillati</taxon>
        <taxon>Actinomycetota</taxon>
        <taxon>Actinomycetes</taxon>
        <taxon>Streptosporangiales</taxon>
        <taxon>Streptosporangiaceae</taxon>
        <taxon>Streptosporangium</taxon>
    </lineage>
</organism>
<name>A0ABW3E3S5_9ACTN</name>
<evidence type="ECO:0000313" key="1">
    <source>
        <dbReference type="EMBL" id="MFD0890674.1"/>
    </source>
</evidence>
<dbReference type="EMBL" id="JBHTHX010002601">
    <property type="protein sequence ID" value="MFD0890674.1"/>
    <property type="molecule type" value="Genomic_DNA"/>
</dbReference>
<comment type="caution">
    <text evidence="1">The sequence shown here is derived from an EMBL/GenBank/DDBJ whole genome shotgun (WGS) entry which is preliminary data.</text>
</comment>
<evidence type="ECO:0000313" key="2">
    <source>
        <dbReference type="Proteomes" id="UP001597024"/>
    </source>
</evidence>
<dbReference type="Proteomes" id="UP001597024">
    <property type="component" value="Unassembled WGS sequence"/>
</dbReference>